<reference evidence="2" key="1">
    <citation type="submission" date="2019-03" db="EMBL/GenBank/DDBJ databases">
        <authorList>
            <person name="Hao L."/>
        </authorList>
    </citation>
    <scope>NUCLEOTIDE SEQUENCE</scope>
</reference>
<feature type="region of interest" description="Disordered" evidence="1">
    <location>
        <begin position="47"/>
        <end position="81"/>
    </location>
</feature>
<accession>A0A485M7M2</accession>
<evidence type="ECO:0000313" key="2">
    <source>
        <dbReference type="EMBL" id="VFU19037.1"/>
    </source>
</evidence>
<evidence type="ECO:0000256" key="1">
    <source>
        <dbReference type="SAM" id="MobiDB-lite"/>
    </source>
</evidence>
<name>A0A485M7M2_9ZZZZ</name>
<protein>
    <submittedName>
        <fullName evidence="2">Uncharacterized protein</fullName>
    </submittedName>
</protein>
<dbReference type="EMBL" id="CAADRM010000164">
    <property type="protein sequence ID" value="VFU19037.1"/>
    <property type="molecule type" value="Genomic_DNA"/>
</dbReference>
<organism evidence="2">
    <name type="scientific">anaerobic digester metagenome</name>
    <dbReference type="NCBI Taxonomy" id="1263854"/>
    <lineage>
        <taxon>unclassified sequences</taxon>
        <taxon>metagenomes</taxon>
        <taxon>ecological metagenomes</taxon>
    </lineage>
</organism>
<proteinExistence type="predicted"/>
<dbReference type="AlphaFoldDB" id="A0A485M7M2"/>
<gene>
    <name evidence="2" type="ORF">SCFA_950022</name>
</gene>
<sequence>MFFPLSRLVRISAPYALRCSLQKARGKAGVQGVFLSLWHGPLRHTPFNPASSLKKKQGDVNPPSKSFKKTREGDPSLCAGLGSGVRMNRGMTSRGTVSIWAMGPFPACPLRFIAFFKSV</sequence>